<organism evidence="1 2">
    <name type="scientific">Suillus luteus UH-Slu-Lm8-n1</name>
    <dbReference type="NCBI Taxonomy" id="930992"/>
    <lineage>
        <taxon>Eukaryota</taxon>
        <taxon>Fungi</taxon>
        <taxon>Dikarya</taxon>
        <taxon>Basidiomycota</taxon>
        <taxon>Agaricomycotina</taxon>
        <taxon>Agaricomycetes</taxon>
        <taxon>Agaricomycetidae</taxon>
        <taxon>Boletales</taxon>
        <taxon>Suillineae</taxon>
        <taxon>Suillaceae</taxon>
        <taxon>Suillus</taxon>
    </lineage>
</organism>
<dbReference type="AlphaFoldDB" id="A0A0D0ATM6"/>
<evidence type="ECO:0000313" key="2">
    <source>
        <dbReference type="Proteomes" id="UP000054485"/>
    </source>
</evidence>
<dbReference type="Proteomes" id="UP000054485">
    <property type="component" value="Unassembled WGS sequence"/>
</dbReference>
<name>A0A0D0ATM6_9AGAM</name>
<dbReference type="HOGENOM" id="CLU_119163_0_1_1"/>
<feature type="non-terminal residue" evidence="1">
    <location>
        <position position="1"/>
    </location>
</feature>
<gene>
    <name evidence="1" type="ORF">CY34DRAFT_42628</name>
</gene>
<dbReference type="OrthoDB" id="3363652at2759"/>
<reference evidence="2" key="2">
    <citation type="submission" date="2015-01" db="EMBL/GenBank/DDBJ databases">
        <title>Evolutionary Origins and Diversification of the Mycorrhizal Mutualists.</title>
        <authorList>
            <consortium name="DOE Joint Genome Institute"/>
            <consortium name="Mycorrhizal Genomics Consortium"/>
            <person name="Kohler A."/>
            <person name="Kuo A."/>
            <person name="Nagy L.G."/>
            <person name="Floudas D."/>
            <person name="Copeland A."/>
            <person name="Barry K.W."/>
            <person name="Cichocki N."/>
            <person name="Veneault-Fourrey C."/>
            <person name="LaButti K."/>
            <person name="Lindquist E.A."/>
            <person name="Lipzen A."/>
            <person name="Lundell T."/>
            <person name="Morin E."/>
            <person name="Murat C."/>
            <person name="Riley R."/>
            <person name="Ohm R."/>
            <person name="Sun H."/>
            <person name="Tunlid A."/>
            <person name="Henrissat B."/>
            <person name="Grigoriev I.V."/>
            <person name="Hibbett D.S."/>
            <person name="Martin F."/>
        </authorList>
    </citation>
    <scope>NUCLEOTIDE SEQUENCE [LARGE SCALE GENOMIC DNA]</scope>
    <source>
        <strain evidence="2">UH-Slu-Lm8-n1</strain>
    </source>
</reference>
<accession>A0A0D0ATM6</accession>
<reference evidence="1 2" key="1">
    <citation type="submission" date="2014-04" db="EMBL/GenBank/DDBJ databases">
        <authorList>
            <consortium name="DOE Joint Genome Institute"/>
            <person name="Kuo A."/>
            <person name="Ruytinx J."/>
            <person name="Rineau F."/>
            <person name="Colpaert J."/>
            <person name="Kohler A."/>
            <person name="Nagy L.G."/>
            <person name="Floudas D."/>
            <person name="Copeland A."/>
            <person name="Barry K.W."/>
            <person name="Cichocki N."/>
            <person name="Veneault-Fourrey C."/>
            <person name="LaButti K."/>
            <person name="Lindquist E.A."/>
            <person name="Lipzen A."/>
            <person name="Lundell T."/>
            <person name="Morin E."/>
            <person name="Murat C."/>
            <person name="Sun H."/>
            <person name="Tunlid A."/>
            <person name="Henrissat B."/>
            <person name="Grigoriev I.V."/>
            <person name="Hibbett D.S."/>
            <person name="Martin F."/>
            <person name="Nordberg H.P."/>
            <person name="Cantor M.N."/>
            <person name="Hua S.X."/>
        </authorList>
    </citation>
    <scope>NUCLEOTIDE SEQUENCE [LARGE SCALE GENOMIC DNA]</scope>
    <source>
        <strain evidence="1 2">UH-Slu-Lm8-n1</strain>
    </source>
</reference>
<proteinExistence type="predicted"/>
<feature type="non-terminal residue" evidence="1">
    <location>
        <position position="137"/>
    </location>
</feature>
<dbReference type="EMBL" id="KN835639">
    <property type="protein sequence ID" value="KIK35303.1"/>
    <property type="molecule type" value="Genomic_DNA"/>
</dbReference>
<dbReference type="InParanoid" id="A0A0D0ATM6"/>
<protein>
    <submittedName>
        <fullName evidence="1">Uncharacterized protein</fullName>
    </submittedName>
</protein>
<evidence type="ECO:0000313" key="1">
    <source>
        <dbReference type="EMBL" id="KIK35303.1"/>
    </source>
</evidence>
<sequence length="137" mass="15426">LGEIPEFPAQSSTANLYSRHADPFRPERVAEILQQIKIGEDLSPDQREQVRALCAEFADTFALAVSEVFPVDFKMFKLTFPEGTRFNTKVNQRPLTPPQRAFLYDRLNELESAGIIRRIAPEDVKGASPTVLAQKAH</sequence>
<keyword evidence="2" id="KW-1185">Reference proteome</keyword>